<evidence type="ECO:0000313" key="3">
    <source>
        <dbReference type="EMBL" id="KPQ10510.1"/>
    </source>
</evidence>
<organism evidence="3 5">
    <name type="scientific">Saliniramus fredricksonii</name>
    <dbReference type="NCBI Taxonomy" id="1653334"/>
    <lineage>
        <taxon>Bacteria</taxon>
        <taxon>Pseudomonadati</taxon>
        <taxon>Pseudomonadota</taxon>
        <taxon>Alphaproteobacteria</taxon>
        <taxon>Hyphomicrobiales</taxon>
        <taxon>Salinarimonadaceae</taxon>
        <taxon>Saliniramus</taxon>
    </lineage>
</organism>
<dbReference type="Pfam" id="PF13400">
    <property type="entry name" value="Tad"/>
    <property type="match status" value="1"/>
</dbReference>
<protein>
    <submittedName>
        <fullName evidence="4">Flp pilus-assembly TadE/G-like</fullName>
    </submittedName>
    <submittedName>
        <fullName evidence="3">Putative tad secretion system assembly protein</fullName>
    </submittedName>
</protein>
<feature type="transmembrane region" description="Helical" evidence="1">
    <location>
        <begin position="12"/>
        <end position="34"/>
    </location>
</feature>
<gene>
    <name evidence="3" type="primary">G-3</name>
    <name evidence="3" type="synonym">tadE</name>
    <name evidence="4" type="ORF">GA0071312_1285</name>
    <name evidence="3" type="ORF">HLUCCO17_10625</name>
</gene>
<reference evidence="3 5" key="1">
    <citation type="submission" date="2015-09" db="EMBL/GenBank/DDBJ databases">
        <title>Identification and resolution of microdiversity through metagenomic sequencing of parallel consortia.</title>
        <authorList>
            <person name="Nelson W.C."/>
            <person name="Romine M.F."/>
            <person name="Lindemann S.R."/>
        </authorList>
    </citation>
    <scope>NUCLEOTIDE SEQUENCE [LARGE SCALE GENOMIC DNA]</scope>
    <source>
        <strain evidence="3">HL-109</strain>
    </source>
</reference>
<dbReference type="EMBL" id="FMBM01000001">
    <property type="protein sequence ID" value="SCC79995.1"/>
    <property type="molecule type" value="Genomic_DNA"/>
</dbReference>
<evidence type="ECO:0000256" key="1">
    <source>
        <dbReference type="SAM" id="Phobius"/>
    </source>
</evidence>
<evidence type="ECO:0000313" key="6">
    <source>
        <dbReference type="Proteomes" id="UP000182800"/>
    </source>
</evidence>
<accession>A0A0P7XSF7</accession>
<dbReference type="RefSeq" id="WP_074444041.1">
    <property type="nucleotide sequence ID" value="NZ_FMBM01000001.1"/>
</dbReference>
<evidence type="ECO:0000259" key="2">
    <source>
        <dbReference type="Pfam" id="PF13400"/>
    </source>
</evidence>
<keyword evidence="1" id="KW-1133">Transmembrane helix</keyword>
<evidence type="ECO:0000313" key="4">
    <source>
        <dbReference type="EMBL" id="SCC79995.1"/>
    </source>
</evidence>
<dbReference type="EMBL" id="LJSX01000015">
    <property type="protein sequence ID" value="KPQ10510.1"/>
    <property type="molecule type" value="Genomic_DNA"/>
</dbReference>
<dbReference type="Proteomes" id="UP000050497">
    <property type="component" value="Unassembled WGS sequence"/>
</dbReference>
<sequence>MSLITRAARDENGGVALIFGLAVIPIFAFAGFAMDFSRATDVRAAMQNAADSTALQAVMARQEGRQLDIEQTFMGNFHHRAELEGISVSAEWIGLNRVRVTSDAVLPMTIGAVLRPDLDVGVTAIAEGRVETRATENIFEVLRSDAADFNELFAYCYDTVNDERLGPIDPDPYAREERMDFVKVADNDRFGEFEPAEAIDIDCAPDEEVSYMMRNTRGANHNPGLRGSSRARIYEFYSDTTRDEDNPEAFSFNFEVDILETILCRTREECRIESEGGIIPDIRGRNRNPAREEQGCREGHYLFIGLEDRPPEWGSSDRDYDDLRFLISCPSREERRDTVRLVG</sequence>
<comment type="caution">
    <text evidence="3">The sequence shown here is derived from an EMBL/GenBank/DDBJ whole genome shotgun (WGS) entry which is preliminary data.</text>
</comment>
<dbReference type="Proteomes" id="UP000182800">
    <property type="component" value="Unassembled WGS sequence"/>
</dbReference>
<name>A0A0P7XSF7_9HYPH</name>
<keyword evidence="1" id="KW-0812">Transmembrane</keyword>
<feature type="domain" description="Putative Flp pilus-assembly TadG-like N-terminal" evidence="2">
    <location>
        <begin position="14"/>
        <end position="59"/>
    </location>
</feature>
<dbReference type="STRING" id="1653334.GA0071312_1285"/>
<keyword evidence="1" id="KW-0472">Membrane</keyword>
<dbReference type="InterPro" id="IPR028087">
    <property type="entry name" value="Tad_N"/>
</dbReference>
<keyword evidence="6" id="KW-1185">Reference proteome</keyword>
<reference evidence="4 6" key="2">
    <citation type="submission" date="2016-08" db="EMBL/GenBank/DDBJ databases">
        <authorList>
            <person name="Varghese N."/>
            <person name="Submissions Spin"/>
        </authorList>
    </citation>
    <scope>NUCLEOTIDE SEQUENCE [LARGE SCALE GENOMIC DNA]</scope>
    <source>
        <strain evidence="4 6">HL-109</strain>
    </source>
</reference>
<evidence type="ECO:0000313" key="5">
    <source>
        <dbReference type="Proteomes" id="UP000050497"/>
    </source>
</evidence>
<dbReference type="AlphaFoldDB" id="A0A0P7XSF7"/>
<proteinExistence type="predicted"/>